<organism evidence="1 2">
    <name type="scientific">Imshaugia aleurites</name>
    <dbReference type="NCBI Taxonomy" id="172621"/>
    <lineage>
        <taxon>Eukaryota</taxon>
        <taxon>Fungi</taxon>
        <taxon>Dikarya</taxon>
        <taxon>Ascomycota</taxon>
        <taxon>Pezizomycotina</taxon>
        <taxon>Lecanoromycetes</taxon>
        <taxon>OSLEUM clade</taxon>
        <taxon>Lecanoromycetidae</taxon>
        <taxon>Lecanorales</taxon>
        <taxon>Lecanorineae</taxon>
        <taxon>Parmeliaceae</taxon>
        <taxon>Imshaugia</taxon>
    </lineage>
</organism>
<protein>
    <recommendedName>
        <fullName evidence="3">BTB domain-containing protein</fullName>
    </recommendedName>
</protein>
<evidence type="ECO:0008006" key="3">
    <source>
        <dbReference type="Google" id="ProtNLM"/>
    </source>
</evidence>
<evidence type="ECO:0000313" key="2">
    <source>
        <dbReference type="Proteomes" id="UP000664534"/>
    </source>
</evidence>
<gene>
    <name evidence="1" type="ORF">IMSHALPRED_004833</name>
</gene>
<keyword evidence="2" id="KW-1185">Reference proteome</keyword>
<proteinExistence type="predicted"/>
<dbReference type="PANTHER" id="PTHR38119">
    <property type="entry name" value="BTB DOMAIN-CONTAINING PROTEIN-RELATED"/>
    <property type="match status" value="1"/>
</dbReference>
<dbReference type="PANTHER" id="PTHR38119:SF1">
    <property type="entry name" value="BTB DOMAIN-CONTAINING PROTEIN"/>
    <property type="match status" value="1"/>
</dbReference>
<dbReference type="Proteomes" id="UP000664534">
    <property type="component" value="Unassembled WGS sequence"/>
</dbReference>
<evidence type="ECO:0000313" key="1">
    <source>
        <dbReference type="EMBL" id="CAF9920163.1"/>
    </source>
</evidence>
<name>A0A8H3F9D2_9LECA</name>
<dbReference type="AlphaFoldDB" id="A0A8H3F9D2"/>
<reference evidence="1" key="1">
    <citation type="submission" date="2021-03" db="EMBL/GenBank/DDBJ databases">
        <authorList>
            <person name="Tagirdzhanova G."/>
        </authorList>
    </citation>
    <scope>NUCLEOTIDE SEQUENCE</scope>
</reference>
<dbReference type="OrthoDB" id="10256606at2759"/>
<dbReference type="EMBL" id="CAJPDT010000024">
    <property type="protein sequence ID" value="CAF9920163.1"/>
    <property type="molecule type" value="Genomic_DNA"/>
</dbReference>
<sequence>MAIAFLMLAKSFKASSSRTAAVSGHEDGDVEICLSRKPEDRFVVHSVVLALNSSFFKAGLSSRWVNDNHGSAHDGKIRRRYQLRFDEGGDSTDDLNLLTRATAEAVHVAEKPGLDIDTAAIFTAYAPWIPQDNTKTSARKKIIEAHRQYLNLVHHTPLAIESSKFKYVVDSIHHLVCVADAYDSLSVVSMPVENFLIRHHRSDIKRLCNVDCKKLLNIVMKIRSGWLLKEIVCRIIGDPLWGDQDIERKFGNSDAAELLRSKRAELRDMLSHIDQRVLLLPQLPQAKKTVRVRDQRTISLATAAFRNEINHVFNSHRKDDWASYARKYRLLKQRTLSDIGWQYPRQRWFDRLYSKFGAPSKISREGFAIVFQSLQKRTAEIIQPLFDCVVKPPSVKEASCRGFLCINVTDDDLPWKEERLGESACMEKSMSSDDET</sequence>
<accession>A0A8H3F9D2</accession>
<comment type="caution">
    <text evidence="1">The sequence shown here is derived from an EMBL/GenBank/DDBJ whole genome shotgun (WGS) entry which is preliminary data.</text>
</comment>